<dbReference type="EMBL" id="KN818220">
    <property type="protein sequence ID" value="KJA12507.1"/>
    <property type="molecule type" value="Genomic_DNA"/>
</dbReference>
<protein>
    <recommendedName>
        <fullName evidence="1">CxC1-like cysteine cluster associated with KDZ transposases domain-containing protein</fullName>
    </recommendedName>
</protein>
<dbReference type="Pfam" id="PF18802">
    <property type="entry name" value="CxC1"/>
    <property type="match status" value="1"/>
</dbReference>
<keyword evidence="3" id="KW-1185">Reference proteome</keyword>
<feature type="non-terminal residue" evidence="2">
    <location>
        <position position="1"/>
    </location>
</feature>
<name>A0A0D2KD23_HYPSF</name>
<reference evidence="3" key="1">
    <citation type="submission" date="2014-04" db="EMBL/GenBank/DDBJ databases">
        <title>Evolutionary Origins and Diversification of the Mycorrhizal Mutualists.</title>
        <authorList>
            <consortium name="DOE Joint Genome Institute"/>
            <consortium name="Mycorrhizal Genomics Consortium"/>
            <person name="Kohler A."/>
            <person name="Kuo A."/>
            <person name="Nagy L.G."/>
            <person name="Floudas D."/>
            <person name="Copeland A."/>
            <person name="Barry K.W."/>
            <person name="Cichocki N."/>
            <person name="Veneault-Fourrey C."/>
            <person name="LaButti K."/>
            <person name="Lindquist E.A."/>
            <person name="Lipzen A."/>
            <person name="Lundell T."/>
            <person name="Morin E."/>
            <person name="Murat C."/>
            <person name="Riley R."/>
            <person name="Ohm R."/>
            <person name="Sun H."/>
            <person name="Tunlid A."/>
            <person name="Henrissat B."/>
            <person name="Grigoriev I.V."/>
            <person name="Hibbett D.S."/>
            <person name="Martin F."/>
        </authorList>
    </citation>
    <scope>NUCLEOTIDE SEQUENCE [LARGE SCALE GENOMIC DNA]</scope>
    <source>
        <strain evidence="3">FD-334 SS-4</strain>
    </source>
</reference>
<dbReference type="Proteomes" id="UP000054270">
    <property type="component" value="Unassembled WGS sequence"/>
</dbReference>
<evidence type="ECO:0000259" key="1">
    <source>
        <dbReference type="Pfam" id="PF18802"/>
    </source>
</evidence>
<dbReference type="STRING" id="945553.A0A0D2KD23"/>
<dbReference type="InterPro" id="IPR041320">
    <property type="entry name" value="CxC1"/>
</dbReference>
<feature type="non-terminal residue" evidence="2">
    <location>
        <position position="123"/>
    </location>
</feature>
<sequence length="123" mass="13994">KIERQWSKWSQDIIPALLQPYMMLMEETQSLRNTSHLQNSQLCKGCKNGRLIYISCVFFNKIDKLAICTCSDPALQLMSRGLFPCAPSFPTLAVDLQMLDFVQELFVNAAPNLTAWCNTLEGF</sequence>
<dbReference type="OMA" id="ERITIRV"/>
<proteinExistence type="predicted"/>
<feature type="domain" description="CxC1-like cysteine cluster associated with KDZ transposases" evidence="1">
    <location>
        <begin position="47"/>
        <end position="122"/>
    </location>
</feature>
<organism evidence="2 3">
    <name type="scientific">Hypholoma sublateritium (strain FD-334 SS-4)</name>
    <dbReference type="NCBI Taxonomy" id="945553"/>
    <lineage>
        <taxon>Eukaryota</taxon>
        <taxon>Fungi</taxon>
        <taxon>Dikarya</taxon>
        <taxon>Basidiomycota</taxon>
        <taxon>Agaricomycotina</taxon>
        <taxon>Agaricomycetes</taxon>
        <taxon>Agaricomycetidae</taxon>
        <taxon>Agaricales</taxon>
        <taxon>Agaricineae</taxon>
        <taxon>Strophariaceae</taxon>
        <taxon>Hypholoma</taxon>
    </lineage>
</organism>
<gene>
    <name evidence="2" type="ORF">HYPSUDRAFT_105012</name>
</gene>
<accession>A0A0D2KD23</accession>
<dbReference type="OrthoDB" id="3200967at2759"/>
<dbReference type="AlphaFoldDB" id="A0A0D2KD23"/>
<evidence type="ECO:0000313" key="2">
    <source>
        <dbReference type="EMBL" id="KJA12507.1"/>
    </source>
</evidence>
<evidence type="ECO:0000313" key="3">
    <source>
        <dbReference type="Proteomes" id="UP000054270"/>
    </source>
</evidence>